<comment type="caution">
    <text evidence="15">The sequence shown here is derived from an EMBL/GenBank/DDBJ whole genome shotgun (WGS) entry which is preliminary data.</text>
</comment>
<dbReference type="Gene3D" id="2.40.30.10">
    <property type="entry name" value="Translation factors"/>
    <property type="match status" value="1"/>
</dbReference>
<feature type="domain" description="FAD-binding FR-type" evidence="14">
    <location>
        <begin position="190"/>
        <end position="295"/>
    </location>
</feature>
<name>A0ABT6JF43_9GAMM</name>
<evidence type="ECO:0000256" key="12">
    <source>
        <dbReference type="ARBA" id="ARBA00023136"/>
    </source>
</evidence>
<dbReference type="PROSITE" id="PS51384">
    <property type="entry name" value="FAD_FR"/>
    <property type="match status" value="1"/>
</dbReference>
<keyword evidence="11" id="KW-0411">Iron-sulfur</keyword>
<dbReference type="InterPro" id="IPR013130">
    <property type="entry name" value="Fe3_Rdtase_TM_dom"/>
</dbReference>
<evidence type="ECO:0000256" key="11">
    <source>
        <dbReference type="ARBA" id="ARBA00023014"/>
    </source>
</evidence>
<feature type="transmembrane region" description="Helical" evidence="13">
    <location>
        <begin position="33"/>
        <end position="55"/>
    </location>
</feature>
<dbReference type="PANTHER" id="PTHR47354:SF8">
    <property type="entry name" value="1,2-PHENYLACETYL-COA EPOXIDASE, SUBUNIT E"/>
    <property type="match status" value="1"/>
</dbReference>
<dbReference type="InterPro" id="IPR017927">
    <property type="entry name" value="FAD-bd_FR_type"/>
</dbReference>
<keyword evidence="9" id="KW-0560">Oxidoreductase</keyword>
<evidence type="ECO:0000256" key="6">
    <source>
        <dbReference type="ARBA" id="ARBA00022723"/>
    </source>
</evidence>
<feature type="transmembrane region" description="Helical" evidence="13">
    <location>
        <begin position="172"/>
        <end position="195"/>
    </location>
</feature>
<dbReference type="InterPro" id="IPR050415">
    <property type="entry name" value="MRET"/>
</dbReference>
<gene>
    <name evidence="15" type="ORF">QFW80_01750</name>
</gene>
<evidence type="ECO:0000256" key="1">
    <source>
        <dbReference type="ARBA" id="ARBA00001974"/>
    </source>
</evidence>
<keyword evidence="16" id="KW-1185">Reference proteome</keyword>
<dbReference type="SUPFAM" id="SSF52343">
    <property type="entry name" value="Ferredoxin reductase-like, C-terminal NADP-linked domain"/>
    <property type="match status" value="1"/>
</dbReference>
<keyword evidence="10" id="KW-0408">Iron</keyword>
<dbReference type="Pfam" id="PF08022">
    <property type="entry name" value="FAD_binding_8"/>
    <property type="match status" value="1"/>
</dbReference>
<evidence type="ECO:0000256" key="5">
    <source>
        <dbReference type="ARBA" id="ARBA00022714"/>
    </source>
</evidence>
<keyword evidence="4 13" id="KW-0812">Transmembrane</keyword>
<evidence type="ECO:0000256" key="8">
    <source>
        <dbReference type="ARBA" id="ARBA00022989"/>
    </source>
</evidence>
<dbReference type="EMBL" id="JARXRN010000016">
    <property type="protein sequence ID" value="MDH5829244.1"/>
    <property type="molecule type" value="Genomic_DNA"/>
</dbReference>
<reference evidence="15 16" key="1">
    <citation type="submission" date="2023-04" db="EMBL/GenBank/DDBJ databases">
        <title>Luteimonas sp. M1R5S18.</title>
        <authorList>
            <person name="Sun J.-Q."/>
        </authorList>
    </citation>
    <scope>NUCLEOTIDE SEQUENCE [LARGE SCALE GENOMIC DNA]</scope>
    <source>
        <strain evidence="15 16">M1R5S18</strain>
    </source>
</reference>
<accession>A0ABT6JF43</accession>
<dbReference type="PANTHER" id="PTHR47354">
    <property type="entry name" value="NADH OXIDOREDUCTASE HCR"/>
    <property type="match status" value="1"/>
</dbReference>
<keyword evidence="12 13" id="KW-0472">Membrane</keyword>
<evidence type="ECO:0000256" key="9">
    <source>
        <dbReference type="ARBA" id="ARBA00023002"/>
    </source>
</evidence>
<protein>
    <submittedName>
        <fullName evidence="15">Ferredoxin reductase family protein</fullName>
    </submittedName>
</protein>
<proteinExistence type="predicted"/>
<dbReference type="Gene3D" id="3.40.50.80">
    <property type="entry name" value="Nucleotide-binding domain of ferredoxin-NADP reductase (FNR) module"/>
    <property type="match status" value="1"/>
</dbReference>
<dbReference type="Pfam" id="PF01794">
    <property type="entry name" value="Ferric_reduct"/>
    <property type="match status" value="1"/>
</dbReference>
<keyword evidence="8 13" id="KW-1133">Transmembrane helix</keyword>
<feature type="transmembrane region" description="Helical" evidence="13">
    <location>
        <begin position="113"/>
        <end position="130"/>
    </location>
</feature>
<evidence type="ECO:0000256" key="7">
    <source>
        <dbReference type="ARBA" id="ARBA00022827"/>
    </source>
</evidence>
<feature type="transmembrane region" description="Helical" evidence="13">
    <location>
        <begin position="76"/>
        <end position="93"/>
    </location>
</feature>
<evidence type="ECO:0000313" key="15">
    <source>
        <dbReference type="EMBL" id="MDH5829244.1"/>
    </source>
</evidence>
<evidence type="ECO:0000256" key="3">
    <source>
        <dbReference type="ARBA" id="ARBA00022630"/>
    </source>
</evidence>
<keyword evidence="7" id="KW-0274">FAD</keyword>
<keyword evidence="3" id="KW-0285">Flavoprotein</keyword>
<keyword evidence="5" id="KW-0001">2Fe-2S</keyword>
<comment type="subcellular location">
    <subcellularLocation>
        <location evidence="2">Membrane</location>
        <topology evidence="2">Multi-pass membrane protein</topology>
    </subcellularLocation>
</comment>
<evidence type="ECO:0000256" key="10">
    <source>
        <dbReference type="ARBA" id="ARBA00023004"/>
    </source>
</evidence>
<dbReference type="Proteomes" id="UP001156831">
    <property type="component" value="Unassembled WGS sequence"/>
</dbReference>
<evidence type="ECO:0000313" key="16">
    <source>
        <dbReference type="Proteomes" id="UP001156831"/>
    </source>
</evidence>
<dbReference type="InterPro" id="IPR039261">
    <property type="entry name" value="FNR_nucleotide-bd"/>
</dbReference>
<evidence type="ECO:0000256" key="4">
    <source>
        <dbReference type="ARBA" id="ARBA00022692"/>
    </source>
</evidence>
<evidence type="ECO:0000259" key="14">
    <source>
        <dbReference type="PROSITE" id="PS51384"/>
    </source>
</evidence>
<sequence length="421" mass="45466">MRLGTRSLILPVLLAGFALAASAVPRGMWPGTALLSLGSGVAALSLMALAAVLGARSKGVESLFGGLDRVYETHKWLGVWALVFASVHLLFKADAPGWDTAAIVTLPGPATRFVRQLSFVALMLIVLLALNRRIPYTTWRWWHKLSGPQFLVVIAHWTTIRSPIALASAAGAWLAILSALGVAGAAYKLLLYPLLSQHARYRLRSVSASDSAVHLDLVPVGRKIPFAPGQFAFLSLERDGLREPHPFTIASAEQADGSLVFMVRALGDYIERLVREAEPGLVAQVHAPFGRFERVPGGGPELWIAGGVGVTPFMAWLQDPDAHGLEQVTLFHFSTPGRELPATVDLAGMARARGVELVGITEGPASLEFRDRFARVAAGPQASDVRVSVCGPPGLLRVVRQLMRDAGLREDQLRYELFAFR</sequence>
<evidence type="ECO:0000256" key="2">
    <source>
        <dbReference type="ARBA" id="ARBA00004141"/>
    </source>
</evidence>
<keyword evidence="6" id="KW-0479">Metal-binding</keyword>
<evidence type="ECO:0000256" key="13">
    <source>
        <dbReference type="SAM" id="Phobius"/>
    </source>
</evidence>
<comment type="cofactor">
    <cofactor evidence="1">
        <name>FAD</name>
        <dbReference type="ChEBI" id="CHEBI:57692"/>
    </cofactor>
</comment>
<dbReference type="RefSeq" id="WP_280599303.1">
    <property type="nucleotide sequence ID" value="NZ_JARXRN010000016.1"/>
</dbReference>
<dbReference type="InterPro" id="IPR013112">
    <property type="entry name" value="FAD-bd_8"/>
</dbReference>
<dbReference type="InterPro" id="IPR017938">
    <property type="entry name" value="Riboflavin_synthase-like_b-brl"/>
</dbReference>
<organism evidence="15 16">
    <name type="scientific">Luteimonas rhizosphaericola</name>
    <dbReference type="NCBI Taxonomy" id="3042024"/>
    <lineage>
        <taxon>Bacteria</taxon>
        <taxon>Pseudomonadati</taxon>
        <taxon>Pseudomonadota</taxon>
        <taxon>Gammaproteobacteria</taxon>
        <taxon>Lysobacterales</taxon>
        <taxon>Lysobacteraceae</taxon>
        <taxon>Luteimonas</taxon>
    </lineage>
</organism>
<dbReference type="SUPFAM" id="SSF63380">
    <property type="entry name" value="Riboflavin synthase domain-like"/>
    <property type="match status" value="1"/>
</dbReference>